<dbReference type="InterPro" id="IPR023213">
    <property type="entry name" value="CAT-like_dom_sf"/>
</dbReference>
<dbReference type="Proteomes" id="UP000253507">
    <property type="component" value="Unassembled WGS sequence"/>
</dbReference>
<feature type="region of interest" description="Disordered" evidence="1">
    <location>
        <begin position="172"/>
        <end position="213"/>
    </location>
</feature>
<dbReference type="Gene3D" id="3.30.559.30">
    <property type="entry name" value="Nonribosomal peptide synthetase, condensation domain"/>
    <property type="match status" value="1"/>
</dbReference>
<evidence type="ECO:0000256" key="1">
    <source>
        <dbReference type="SAM" id="MobiDB-lite"/>
    </source>
</evidence>
<dbReference type="EMBL" id="QOIM01000042">
    <property type="protein sequence ID" value="RCG15118.1"/>
    <property type="molecule type" value="Genomic_DNA"/>
</dbReference>
<proteinExistence type="predicted"/>
<protein>
    <submittedName>
        <fullName evidence="2">Condensation protein</fullName>
    </submittedName>
</protein>
<keyword evidence="3" id="KW-1185">Reference proteome</keyword>
<name>A0A367EAM6_9ACTN</name>
<dbReference type="AlphaFoldDB" id="A0A367EAM6"/>
<sequence length="454" mass="48729">MPPAGPPRPPAPAEHRIPFPTVDEITRHCLDDDEPETVHVEIHLPAVPEPDRLRQAFGEAMRRHPRILVRQSPSRWWRSRYTWVLTGEPDRDPVVFPGGTLQEARRRALAQCPPLDASPPFRAEVIENTGEGDGCVLLVTINHTALDGPACLRVVATAAHLYGGADNAPAPPPVRSPLAAGHTGAGTKASTRSRERPARVAAHTRHPGAPGNGMLIADLPVPARPPRAAGVPGPYTVNDQLLVATWLMVARWNRAHAAPVRPVRVTMPVDDRPRTAEMPIGNGTRLVEVGFGPGERALYASLAEPGAADRSAVERLLRTTAARTRALKSADRPPLGFSGDLLTTPLLPVGLRAAGTRALRRAAAPWASSVLLSNIGRVPYPLDFGEAGCARAVWFSAPAKRPRGLSVTTVSTGGRLQLALRWSRARLDDEAGRRLGELFADALTETAYAVDEPS</sequence>
<reference evidence="2 3" key="1">
    <citation type="submission" date="2018-06" db="EMBL/GenBank/DDBJ databases">
        <title>Streptomyces reniochalinae sp. nov. and Streptomyces diacarnus sp. nov. from marine sponges.</title>
        <authorList>
            <person name="Li L."/>
        </authorList>
    </citation>
    <scope>NUCLEOTIDE SEQUENCE [LARGE SCALE GENOMIC DNA]</scope>
    <source>
        <strain evidence="2 3">LHW50302</strain>
    </source>
</reference>
<dbReference type="Gene3D" id="3.30.559.10">
    <property type="entry name" value="Chloramphenicol acetyltransferase-like domain"/>
    <property type="match status" value="1"/>
</dbReference>
<comment type="caution">
    <text evidence="2">The sequence shown here is derived from an EMBL/GenBank/DDBJ whole genome shotgun (WGS) entry which is preliminary data.</text>
</comment>
<dbReference type="SUPFAM" id="SSF52777">
    <property type="entry name" value="CoA-dependent acyltransferases"/>
    <property type="match status" value="1"/>
</dbReference>
<dbReference type="OrthoDB" id="5487049at2"/>
<evidence type="ECO:0000313" key="2">
    <source>
        <dbReference type="EMBL" id="RCG15118.1"/>
    </source>
</evidence>
<organism evidence="2 3">
    <name type="scientific">Streptomyces reniochalinae</name>
    <dbReference type="NCBI Taxonomy" id="2250578"/>
    <lineage>
        <taxon>Bacteria</taxon>
        <taxon>Bacillati</taxon>
        <taxon>Actinomycetota</taxon>
        <taxon>Actinomycetes</taxon>
        <taxon>Kitasatosporales</taxon>
        <taxon>Streptomycetaceae</taxon>
        <taxon>Streptomyces</taxon>
    </lineage>
</organism>
<accession>A0A367EAM6</accession>
<evidence type="ECO:0000313" key="3">
    <source>
        <dbReference type="Proteomes" id="UP000253507"/>
    </source>
</evidence>
<gene>
    <name evidence="2" type="ORF">DQ392_27175</name>
</gene>